<dbReference type="OrthoDB" id="273345at2759"/>
<sequence length="706" mass="77273">MAAPSHGSAGSPGTSGPGPCGGREGQRLRGGPGEGLGLRGGPGEGQRLHGGPSAAAAPQGRPPASALGLPGPGAPPARHEAAAMEPRRRVLLLGEGNFSFAAALCGAAGTRVVATCYESAEEAAGRRGAAGCTRRLRESGAEVLFSVDCTKLADYFSPEKREFDCIYFNFPHCGRKAGVVKNRELLARFFRSSAEVLAEAGEIHVALCSGQGGTPADRPRREWHNSWQIVAVAAGAGFILSNVHPFKAETIPGYECTGYRSQDKSFSVEGALNYIFTRSTPLLRFKPMSCEIELESRKVSFQVPQVLTDKINRGFLEVNSNHPVRTIKEKLTAELSQAFPLQSIDNCLPLLHQGHLNSVCHSNVFWIVLSPEETLSTEEMPDGLANAVFFSHVDFCRDTDKNGCVDVQEGCHISKQYYLRPSLLPYAQAVIQRGAFLPGTLHVLSGPIFRKCLIAPSSMPVFHEMVFVCAVNRGTENSYIQTLVNNITTSIHSLHQTVSGLKLNVSLQEATSFETTELNDFAAFELQLSKIQYLVCVKIDASGSCEKGSCVGVIRTAQPESSDLVLVFASLHLDLLAMLICGISDWRMLWTSDTRFLHQFPRGELRLFKSFSLYPPSYVHDVSFWVPDGEEFDEIAFHTIARRVSGETVISIQLIDSYQQSETGRKSLCYRLTYQSCDKALSRQEVAEMQLLFRKEISQCLRVTLR</sequence>
<dbReference type="Pfam" id="PF03147">
    <property type="entry name" value="FDX-ACB"/>
    <property type="match status" value="1"/>
</dbReference>
<evidence type="ECO:0000256" key="8">
    <source>
        <dbReference type="ARBA" id="ARBA00022946"/>
    </source>
</evidence>
<evidence type="ECO:0000256" key="9">
    <source>
        <dbReference type="ARBA" id="ARBA00023128"/>
    </source>
</evidence>
<evidence type="ECO:0000256" key="13">
    <source>
        <dbReference type="SAM" id="MobiDB-lite"/>
    </source>
</evidence>
<dbReference type="SUPFAM" id="SSF54991">
    <property type="entry name" value="Anticodon-binding domain of PheRS"/>
    <property type="match status" value="1"/>
</dbReference>
<dbReference type="SMART" id="SM00896">
    <property type="entry name" value="FDX-ACB"/>
    <property type="match status" value="1"/>
</dbReference>
<keyword evidence="8" id="KW-0809">Transit peptide</keyword>
<evidence type="ECO:0000256" key="3">
    <source>
        <dbReference type="ARBA" id="ARBA00012814"/>
    </source>
</evidence>
<evidence type="ECO:0000256" key="12">
    <source>
        <dbReference type="ARBA" id="ARBA00049255"/>
    </source>
</evidence>
<feature type="domain" description="FDX-ACB" evidence="14">
    <location>
        <begin position="613"/>
        <end position="706"/>
    </location>
</feature>
<evidence type="ECO:0000256" key="5">
    <source>
        <dbReference type="ARBA" id="ARBA00022741"/>
    </source>
</evidence>
<organism evidence="15 16">
    <name type="scientific">Falco tinnunculus</name>
    <name type="common">Common kestrel</name>
    <dbReference type="NCBI Taxonomy" id="100819"/>
    <lineage>
        <taxon>Eukaryota</taxon>
        <taxon>Metazoa</taxon>
        <taxon>Chordata</taxon>
        <taxon>Craniata</taxon>
        <taxon>Vertebrata</taxon>
        <taxon>Euteleostomi</taxon>
        <taxon>Archelosauria</taxon>
        <taxon>Archosauria</taxon>
        <taxon>Dinosauria</taxon>
        <taxon>Saurischia</taxon>
        <taxon>Theropoda</taxon>
        <taxon>Coelurosauria</taxon>
        <taxon>Aves</taxon>
        <taxon>Neognathae</taxon>
        <taxon>Neoaves</taxon>
        <taxon>Telluraves</taxon>
        <taxon>Australaves</taxon>
        <taxon>Falconiformes</taxon>
        <taxon>Falconidae</taxon>
        <taxon>Falco</taxon>
    </lineage>
</organism>
<dbReference type="SUPFAM" id="SSF53335">
    <property type="entry name" value="S-adenosyl-L-methionine-dependent methyltransferases"/>
    <property type="match status" value="1"/>
</dbReference>
<dbReference type="GO" id="GO:0070475">
    <property type="term" value="P:rRNA base methylation"/>
    <property type="evidence" value="ECO:0007669"/>
    <property type="project" value="InterPro"/>
</dbReference>
<dbReference type="GO" id="GO:0004826">
    <property type="term" value="F:phenylalanine-tRNA ligase activity"/>
    <property type="evidence" value="ECO:0007669"/>
    <property type="project" value="UniProtKB-EC"/>
</dbReference>
<evidence type="ECO:0000313" key="15">
    <source>
        <dbReference type="Ensembl" id="ENSFTIP00000012160.1"/>
    </source>
</evidence>
<dbReference type="OMA" id="IRFGVDC"/>
<dbReference type="FunFam" id="3.40.50.150:FF:000361">
    <property type="entry name" value="Ferredoxin-fold anticodon-binding domain-containing protein 1 homolog"/>
    <property type="match status" value="1"/>
</dbReference>
<dbReference type="EC" id="6.1.1.20" evidence="3"/>
<dbReference type="InterPro" id="IPR005121">
    <property type="entry name" value="Fdx_antiC-bd"/>
</dbReference>
<name>A0A8C4UL56_FALTI</name>
<protein>
    <recommendedName>
        <fullName evidence="3">phenylalanine--tRNA ligase</fullName>
        <ecNumber evidence="3">6.1.1.20</ecNumber>
    </recommendedName>
    <alternativeName>
        <fullName evidence="11">Phenylalanyl-tRNA synthetase</fullName>
    </alternativeName>
</protein>
<dbReference type="GO" id="GO:0006412">
    <property type="term" value="P:translation"/>
    <property type="evidence" value="ECO:0007669"/>
    <property type="project" value="UniProtKB-KW"/>
</dbReference>
<keyword evidence="16" id="KW-1185">Reference proteome</keyword>
<keyword evidence="4" id="KW-0436">Ligase</keyword>
<dbReference type="GO" id="GO:0070042">
    <property type="term" value="F:rRNA (uridine-N3-)-methyltransferase activity"/>
    <property type="evidence" value="ECO:0007669"/>
    <property type="project" value="InterPro"/>
</dbReference>
<evidence type="ECO:0000256" key="1">
    <source>
        <dbReference type="ARBA" id="ARBA00004305"/>
    </source>
</evidence>
<keyword evidence="9" id="KW-0496">Mitochondrion</keyword>
<dbReference type="Proteomes" id="UP000694562">
    <property type="component" value="Unplaced"/>
</dbReference>
<comment type="catalytic activity">
    <reaction evidence="12">
        <text>tRNA(Phe) + L-phenylalanine + ATP = L-phenylalanyl-tRNA(Phe) + AMP + diphosphate + H(+)</text>
        <dbReference type="Rhea" id="RHEA:19413"/>
        <dbReference type="Rhea" id="RHEA-COMP:9668"/>
        <dbReference type="Rhea" id="RHEA-COMP:9699"/>
        <dbReference type="ChEBI" id="CHEBI:15378"/>
        <dbReference type="ChEBI" id="CHEBI:30616"/>
        <dbReference type="ChEBI" id="CHEBI:33019"/>
        <dbReference type="ChEBI" id="CHEBI:58095"/>
        <dbReference type="ChEBI" id="CHEBI:78442"/>
        <dbReference type="ChEBI" id="CHEBI:78531"/>
        <dbReference type="ChEBI" id="CHEBI:456215"/>
        <dbReference type="EC" id="6.1.1.20"/>
    </reaction>
</comment>
<feature type="compositionally biased region" description="Low complexity" evidence="13">
    <location>
        <begin position="1"/>
        <end position="12"/>
    </location>
</feature>
<feature type="compositionally biased region" description="Gly residues" evidence="13">
    <location>
        <begin position="13"/>
        <end position="44"/>
    </location>
</feature>
<comment type="subcellular location">
    <subcellularLocation>
        <location evidence="1">Mitochondrion matrix</location>
    </subcellularLocation>
</comment>
<evidence type="ECO:0000256" key="6">
    <source>
        <dbReference type="ARBA" id="ARBA00022840"/>
    </source>
</evidence>
<dbReference type="PANTHER" id="PTHR11538">
    <property type="entry name" value="PHENYLALANYL-TRNA SYNTHETASE"/>
    <property type="match status" value="1"/>
</dbReference>
<keyword evidence="7" id="KW-0648">Protein biosynthesis</keyword>
<dbReference type="Gene3D" id="3.40.50.150">
    <property type="entry name" value="Vaccinia Virus protein VP39"/>
    <property type="match status" value="1"/>
</dbReference>
<evidence type="ECO:0000256" key="10">
    <source>
        <dbReference type="ARBA" id="ARBA00023146"/>
    </source>
</evidence>
<dbReference type="GO" id="GO:0005759">
    <property type="term" value="C:mitochondrial matrix"/>
    <property type="evidence" value="ECO:0007669"/>
    <property type="project" value="UniProtKB-SubCell"/>
</dbReference>
<dbReference type="PROSITE" id="PS51447">
    <property type="entry name" value="FDX_ACB"/>
    <property type="match status" value="1"/>
</dbReference>
<comment type="similarity">
    <text evidence="2">Belongs to the class-II aminoacyl-tRNA synthetase family.</text>
</comment>
<reference evidence="15" key="2">
    <citation type="submission" date="2025-09" db="UniProtKB">
        <authorList>
            <consortium name="Ensembl"/>
        </authorList>
    </citation>
    <scope>IDENTIFICATION</scope>
</reference>
<dbReference type="Gene3D" id="3.30.70.380">
    <property type="entry name" value="Ferrodoxin-fold anticodon-binding domain"/>
    <property type="match status" value="1"/>
</dbReference>
<evidence type="ECO:0000259" key="14">
    <source>
        <dbReference type="PROSITE" id="PS51447"/>
    </source>
</evidence>
<accession>A0A8C4UL56</accession>
<proteinExistence type="inferred from homology"/>
<evidence type="ECO:0000256" key="2">
    <source>
        <dbReference type="ARBA" id="ARBA00008226"/>
    </source>
</evidence>
<dbReference type="AlphaFoldDB" id="A0A8C4UL56"/>
<dbReference type="InterPro" id="IPR029063">
    <property type="entry name" value="SAM-dependent_MTases_sf"/>
</dbReference>
<dbReference type="InterPro" id="IPR036690">
    <property type="entry name" value="Fdx_antiC-bd_sf"/>
</dbReference>
<evidence type="ECO:0000256" key="11">
    <source>
        <dbReference type="ARBA" id="ARBA00031194"/>
    </source>
</evidence>
<dbReference type="InterPro" id="IPR045864">
    <property type="entry name" value="aa-tRNA-synth_II/BPL/LPL"/>
</dbReference>
<reference evidence="15" key="1">
    <citation type="submission" date="2025-08" db="UniProtKB">
        <authorList>
            <consortium name="Ensembl"/>
        </authorList>
    </citation>
    <scope>IDENTIFICATION</scope>
</reference>
<dbReference type="Ensembl" id="ENSFTIT00000012693.1">
    <property type="protein sequence ID" value="ENSFTIP00000012160.1"/>
    <property type="gene ID" value="ENSFTIG00000008161.1"/>
</dbReference>
<keyword evidence="6" id="KW-0067">ATP-binding</keyword>
<dbReference type="InterPro" id="IPR019446">
    <property type="entry name" value="BMT5-like"/>
</dbReference>
<dbReference type="Gene3D" id="3.30.930.10">
    <property type="entry name" value="Bira Bifunctional Protein, Domain 2"/>
    <property type="match status" value="1"/>
</dbReference>
<dbReference type="FunFam" id="3.30.930.10:FF:000248">
    <property type="entry name" value="Ferredoxin-fold anticodon-binding domain-containing 1"/>
    <property type="match status" value="1"/>
</dbReference>
<evidence type="ECO:0000256" key="4">
    <source>
        <dbReference type="ARBA" id="ARBA00022598"/>
    </source>
</evidence>
<keyword evidence="5" id="KW-0547">Nucleotide-binding</keyword>
<dbReference type="Pfam" id="PF10354">
    <property type="entry name" value="BMT5-like"/>
    <property type="match status" value="1"/>
</dbReference>
<dbReference type="GO" id="GO:0005524">
    <property type="term" value="F:ATP binding"/>
    <property type="evidence" value="ECO:0007669"/>
    <property type="project" value="UniProtKB-KW"/>
</dbReference>
<dbReference type="PANTHER" id="PTHR11538:SF26">
    <property type="entry name" value="FERREDOXIN-FOLD ANTICODON-BINDING DOMAIN-CONTAINING PROTEIN 1"/>
    <property type="match status" value="1"/>
</dbReference>
<feature type="region of interest" description="Disordered" evidence="13">
    <location>
        <begin position="1"/>
        <end position="82"/>
    </location>
</feature>
<evidence type="ECO:0000313" key="16">
    <source>
        <dbReference type="Proteomes" id="UP000694562"/>
    </source>
</evidence>
<keyword evidence="10" id="KW-0030">Aminoacyl-tRNA synthetase</keyword>
<dbReference type="FunFam" id="3.30.70.380:FF:000002">
    <property type="entry name" value="phenylalanine--tRNA ligase, mitochondrial"/>
    <property type="match status" value="1"/>
</dbReference>
<evidence type="ECO:0000256" key="7">
    <source>
        <dbReference type="ARBA" id="ARBA00022917"/>
    </source>
</evidence>